<dbReference type="AlphaFoldDB" id="A0A4Z2IEM8"/>
<keyword evidence="3" id="KW-1185">Reference proteome</keyword>
<gene>
    <name evidence="2" type="ORF">EYF80_013386</name>
</gene>
<protein>
    <submittedName>
        <fullName evidence="2">Uncharacterized protein</fullName>
    </submittedName>
</protein>
<organism evidence="2 3">
    <name type="scientific">Liparis tanakae</name>
    <name type="common">Tanaka's snailfish</name>
    <dbReference type="NCBI Taxonomy" id="230148"/>
    <lineage>
        <taxon>Eukaryota</taxon>
        <taxon>Metazoa</taxon>
        <taxon>Chordata</taxon>
        <taxon>Craniata</taxon>
        <taxon>Vertebrata</taxon>
        <taxon>Euteleostomi</taxon>
        <taxon>Actinopterygii</taxon>
        <taxon>Neopterygii</taxon>
        <taxon>Teleostei</taxon>
        <taxon>Neoteleostei</taxon>
        <taxon>Acanthomorphata</taxon>
        <taxon>Eupercaria</taxon>
        <taxon>Perciformes</taxon>
        <taxon>Cottioidei</taxon>
        <taxon>Cottales</taxon>
        <taxon>Liparidae</taxon>
        <taxon>Liparis</taxon>
    </lineage>
</organism>
<evidence type="ECO:0000313" key="3">
    <source>
        <dbReference type="Proteomes" id="UP000314294"/>
    </source>
</evidence>
<feature type="region of interest" description="Disordered" evidence="1">
    <location>
        <begin position="80"/>
        <end position="103"/>
    </location>
</feature>
<feature type="compositionally biased region" description="Low complexity" evidence="1">
    <location>
        <begin position="81"/>
        <end position="90"/>
    </location>
</feature>
<dbReference type="Proteomes" id="UP000314294">
    <property type="component" value="Unassembled WGS sequence"/>
</dbReference>
<comment type="caution">
    <text evidence="2">The sequence shown here is derived from an EMBL/GenBank/DDBJ whole genome shotgun (WGS) entry which is preliminary data.</text>
</comment>
<proteinExistence type="predicted"/>
<name>A0A4Z2IEM8_9TELE</name>
<dbReference type="EMBL" id="SRLO01000094">
    <property type="protein sequence ID" value="TNN76307.1"/>
    <property type="molecule type" value="Genomic_DNA"/>
</dbReference>
<evidence type="ECO:0000313" key="2">
    <source>
        <dbReference type="EMBL" id="TNN76307.1"/>
    </source>
</evidence>
<reference evidence="2 3" key="1">
    <citation type="submission" date="2019-03" db="EMBL/GenBank/DDBJ databases">
        <title>First draft genome of Liparis tanakae, snailfish: a comprehensive survey of snailfish specific genes.</title>
        <authorList>
            <person name="Kim W."/>
            <person name="Song I."/>
            <person name="Jeong J.-H."/>
            <person name="Kim D."/>
            <person name="Kim S."/>
            <person name="Ryu S."/>
            <person name="Song J.Y."/>
            <person name="Lee S.K."/>
        </authorList>
    </citation>
    <scope>NUCLEOTIDE SEQUENCE [LARGE SCALE GENOMIC DNA]</scope>
    <source>
        <tissue evidence="2">Muscle</tissue>
    </source>
</reference>
<evidence type="ECO:0000256" key="1">
    <source>
        <dbReference type="SAM" id="MobiDB-lite"/>
    </source>
</evidence>
<sequence length="103" mass="10523">MHASQGCNKEDVLLVFINFLLPGRRGGGGAGRPAGTRRGAVTGHQACFTGSSTRCSQPPDERSLVLRAAVKQLAACLHATPEASSSPAAPGLTLPTGFGDISH</sequence>
<accession>A0A4Z2IEM8</accession>